<keyword evidence="3" id="KW-1134">Transmembrane beta strand</keyword>
<keyword evidence="7" id="KW-0998">Cell outer membrane</keyword>
<comment type="similarity">
    <text evidence="2">Belongs to the OmpP1/FadL family.</text>
</comment>
<evidence type="ECO:0000313" key="10">
    <source>
        <dbReference type="Proteomes" id="UP001259492"/>
    </source>
</evidence>
<evidence type="ECO:0000256" key="2">
    <source>
        <dbReference type="ARBA" id="ARBA00008163"/>
    </source>
</evidence>
<organism evidence="9 10">
    <name type="scientific">Microcosmobacter mediterraneus</name>
    <dbReference type="NCBI Taxonomy" id="3075607"/>
    <lineage>
        <taxon>Bacteria</taxon>
        <taxon>Pseudomonadati</taxon>
        <taxon>Bacteroidota</taxon>
        <taxon>Flavobacteriia</taxon>
        <taxon>Flavobacteriales</taxon>
        <taxon>Flavobacteriaceae</taxon>
        <taxon>Microcosmobacter</taxon>
    </lineage>
</organism>
<reference evidence="9 10" key="1">
    <citation type="submission" date="2023-09" db="EMBL/GenBank/DDBJ databases">
        <authorList>
            <person name="Rey-Velasco X."/>
        </authorList>
    </citation>
    <scope>NUCLEOTIDE SEQUENCE [LARGE SCALE GENOMIC DNA]</scope>
    <source>
        <strain evidence="9 10">W332</strain>
    </source>
</reference>
<sequence length="506" mass="55917">MKKLSLTFIAVIAMSICNAQDITDAVRYSLNEVQGTARFRAMSGAFGALGGDMSAVSINPAGSAVFSTSHASVSFASFNRNNEVSYFNGLSNTSDSKFDINQAGASFVFKNDNDNSSWNKFVLSIAYDKTANYDDEWIASGNNNINSISEYFLAYAQGLRLDEISAFPGETIGEAYADIGNFYGFGHQQAFLGYESYILEPDMNSDDNTLYTTNTGTGGFNQTYNYIATGYNGKFSFNAAAQYQNQLSLGINVNTHFINYERATLLDETNNNSDATVSQIQFDNGLLTTGSGVSFQLGGILKLHEGMRIGFTYDSPTWYRITEETTQFLGTVRDDNGSNISQIIDPNIINIYPEYRLRTPGKLTGSLAFIFAKKGLISLDYSRKDYANTEFRPTNDGYFAFQNEIIRTSLTVANSYRIGGEYRIKQISLRGGYRVEGSPYLDEDIMSDLTGYSLGLGYSFGDFKLDLSFERSEQSVSNSLYNIGLTNTANLDIENTDIILSLVFDL</sequence>
<gene>
    <name evidence="9" type="ORF">RM697_00005</name>
</gene>
<proteinExistence type="inferred from homology"/>
<evidence type="ECO:0000256" key="7">
    <source>
        <dbReference type="ARBA" id="ARBA00023237"/>
    </source>
</evidence>
<comment type="subcellular location">
    <subcellularLocation>
        <location evidence="1">Cell outer membrane</location>
        <topology evidence="1">Multi-pass membrane protein</topology>
    </subcellularLocation>
</comment>
<dbReference type="Proteomes" id="UP001259492">
    <property type="component" value="Unassembled WGS sequence"/>
</dbReference>
<dbReference type="RefSeq" id="WP_311425786.1">
    <property type="nucleotide sequence ID" value="NZ_JAVRIA010000001.1"/>
</dbReference>
<dbReference type="PANTHER" id="PTHR35093:SF8">
    <property type="entry name" value="OUTER MEMBRANE PROTEIN NMB0088-RELATED"/>
    <property type="match status" value="1"/>
</dbReference>
<feature type="signal peptide" evidence="8">
    <location>
        <begin position="1"/>
        <end position="19"/>
    </location>
</feature>
<dbReference type="InterPro" id="IPR005017">
    <property type="entry name" value="OMPP1/FadL/TodX"/>
</dbReference>
<accession>A0ABU2YGJ9</accession>
<evidence type="ECO:0000256" key="5">
    <source>
        <dbReference type="ARBA" id="ARBA00022729"/>
    </source>
</evidence>
<evidence type="ECO:0000256" key="3">
    <source>
        <dbReference type="ARBA" id="ARBA00022452"/>
    </source>
</evidence>
<dbReference type="PANTHER" id="PTHR35093">
    <property type="entry name" value="OUTER MEMBRANE PROTEIN NMB0088-RELATED"/>
    <property type="match status" value="1"/>
</dbReference>
<keyword evidence="4" id="KW-0812">Transmembrane</keyword>
<dbReference type="EMBL" id="JAVRIA010000001">
    <property type="protein sequence ID" value="MDT0557006.1"/>
    <property type="molecule type" value="Genomic_DNA"/>
</dbReference>
<dbReference type="Gene3D" id="2.40.160.60">
    <property type="entry name" value="Outer membrane protein transport protein (OMPP1/FadL/TodX)"/>
    <property type="match status" value="1"/>
</dbReference>
<dbReference type="SUPFAM" id="SSF56935">
    <property type="entry name" value="Porins"/>
    <property type="match status" value="1"/>
</dbReference>
<keyword evidence="10" id="KW-1185">Reference proteome</keyword>
<evidence type="ECO:0000256" key="8">
    <source>
        <dbReference type="SAM" id="SignalP"/>
    </source>
</evidence>
<comment type="caution">
    <text evidence="9">The sequence shown here is derived from an EMBL/GenBank/DDBJ whole genome shotgun (WGS) entry which is preliminary data.</text>
</comment>
<name>A0ABU2YGJ9_9FLAO</name>
<evidence type="ECO:0000256" key="4">
    <source>
        <dbReference type="ARBA" id="ARBA00022692"/>
    </source>
</evidence>
<evidence type="ECO:0000313" key="9">
    <source>
        <dbReference type="EMBL" id="MDT0557006.1"/>
    </source>
</evidence>
<evidence type="ECO:0000256" key="6">
    <source>
        <dbReference type="ARBA" id="ARBA00023136"/>
    </source>
</evidence>
<keyword evidence="5 8" id="KW-0732">Signal</keyword>
<keyword evidence="6" id="KW-0472">Membrane</keyword>
<protein>
    <submittedName>
        <fullName evidence="9">Transporter</fullName>
    </submittedName>
</protein>
<feature type="chain" id="PRO_5046983201" evidence="8">
    <location>
        <begin position="20"/>
        <end position="506"/>
    </location>
</feature>
<evidence type="ECO:0000256" key="1">
    <source>
        <dbReference type="ARBA" id="ARBA00004571"/>
    </source>
</evidence>